<protein>
    <recommendedName>
        <fullName evidence="2">Thioredoxin domain-containing protein</fullName>
    </recommendedName>
</protein>
<gene>
    <name evidence="1" type="ORF">SDC9_42631</name>
</gene>
<dbReference type="AlphaFoldDB" id="A0A644VYF7"/>
<dbReference type="EMBL" id="VSSQ01000510">
    <property type="protein sequence ID" value="MPL96451.1"/>
    <property type="molecule type" value="Genomic_DNA"/>
</dbReference>
<sequence>MKKIILVSLVVLSIIAIFNVNANNQSKSKAPTVSNKAKVEVYYFHFTRRCITCQAVETETKAAIAALYPTQSKNGLVTFKTVNLDEKTSETLAKKCKAEGQSLLVISGNKRYDFTEQGFRYAKSNPEKLKAELKKTIDLLL</sequence>
<evidence type="ECO:0008006" key="2">
    <source>
        <dbReference type="Google" id="ProtNLM"/>
    </source>
</evidence>
<dbReference type="InterPro" id="IPR047698">
    <property type="entry name" value="ArsF-like"/>
</dbReference>
<evidence type="ECO:0000313" key="1">
    <source>
        <dbReference type="EMBL" id="MPL96451.1"/>
    </source>
</evidence>
<name>A0A644VYF7_9ZZZZ</name>
<comment type="caution">
    <text evidence="1">The sequence shown here is derived from an EMBL/GenBank/DDBJ whole genome shotgun (WGS) entry which is preliminary data.</text>
</comment>
<proteinExistence type="predicted"/>
<organism evidence="1">
    <name type="scientific">bioreactor metagenome</name>
    <dbReference type="NCBI Taxonomy" id="1076179"/>
    <lineage>
        <taxon>unclassified sequences</taxon>
        <taxon>metagenomes</taxon>
        <taxon>ecological metagenomes</taxon>
    </lineage>
</organism>
<dbReference type="NCBIfam" id="NF040494">
    <property type="entry name" value="nitrored_ArsF"/>
    <property type="match status" value="1"/>
</dbReference>
<reference evidence="1" key="1">
    <citation type="submission" date="2019-08" db="EMBL/GenBank/DDBJ databases">
        <authorList>
            <person name="Kucharzyk K."/>
            <person name="Murdoch R.W."/>
            <person name="Higgins S."/>
            <person name="Loffler F."/>
        </authorList>
    </citation>
    <scope>NUCLEOTIDE SEQUENCE</scope>
</reference>
<accession>A0A644VYF7</accession>